<dbReference type="PANTHER" id="PTHR24096">
    <property type="entry name" value="LONG-CHAIN-FATTY-ACID--COA LIGASE"/>
    <property type="match status" value="1"/>
</dbReference>
<dbReference type="NCBIfam" id="NF005801">
    <property type="entry name" value="PRK07656.1"/>
    <property type="match status" value="1"/>
</dbReference>
<dbReference type="GO" id="GO:0016405">
    <property type="term" value="F:CoA-ligase activity"/>
    <property type="evidence" value="ECO:0007669"/>
    <property type="project" value="TreeGrafter"/>
</dbReference>
<organism evidence="3 4">
    <name type="scientific">Nocardioides baekrokdamisoli</name>
    <dbReference type="NCBI Taxonomy" id="1804624"/>
    <lineage>
        <taxon>Bacteria</taxon>
        <taxon>Bacillati</taxon>
        <taxon>Actinomycetota</taxon>
        <taxon>Actinomycetes</taxon>
        <taxon>Propionibacteriales</taxon>
        <taxon>Nocardioidaceae</taxon>
        <taxon>Nocardioides</taxon>
    </lineage>
</organism>
<name>A0A3G9J1C1_9ACTN</name>
<evidence type="ECO:0000313" key="4">
    <source>
        <dbReference type="Proteomes" id="UP000271573"/>
    </source>
</evidence>
<dbReference type="InterPro" id="IPR045851">
    <property type="entry name" value="AMP-bd_C_sf"/>
</dbReference>
<evidence type="ECO:0000259" key="1">
    <source>
        <dbReference type="Pfam" id="PF00501"/>
    </source>
</evidence>
<feature type="domain" description="AMP-binding enzyme C-terminal" evidence="2">
    <location>
        <begin position="441"/>
        <end position="520"/>
    </location>
</feature>
<dbReference type="Pfam" id="PF00501">
    <property type="entry name" value="AMP-binding"/>
    <property type="match status" value="1"/>
</dbReference>
<gene>
    <name evidence="3" type="primary">fadD3</name>
    <name evidence="3" type="ORF">Back2_27300</name>
</gene>
<dbReference type="PANTHER" id="PTHR24096:SF267">
    <property type="entry name" value="MALONATE--COA LIGASE ACSF3, MITOCHONDRIAL"/>
    <property type="match status" value="1"/>
</dbReference>
<dbReference type="PROSITE" id="PS00455">
    <property type="entry name" value="AMP_BINDING"/>
    <property type="match status" value="1"/>
</dbReference>
<dbReference type="AlphaFoldDB" id="A0A3G9J1C1"/>
<dbReference type="RefSeq" id="WP_125569745.1">
    <property type="nucleotide sequence ID" value="NZ_AP019307.1"/>
</dbReference>
<accession>A0A3G9J1C1</accession>
<evidence type="ECO:0000259" key="2">
    <source>
        <dbReference type="Pfam" id="PF13193"/>
    </source>
</evidence>
<dbReference type="SUPFAM" id="SSF56801">
    <property type="entry name" value="Acetyl-CoA synthetase-like"/>
    <property type="match status" value="1"/>
</dbReference>
<proteinExistence type="predicted"/>
<reference evidence="3 4" key="1">
    <citation type="submission" date="2018-11" db="EMBL/GenBank/DDBJ databases">
        <title>Complete genome sequence of Nocardioides baekrokdamisoli strain KCTC 39748.</title>
        <authorList>
            <person name="Kang S.W."/>
            <person name="Lee K.C."/>
            <person name="Kim K.K."/>
            <person name="Kim J.S."/>
            <person name="Kim D.S."/>
            <person name="Ko S.H."/>
            <person name="Yang S.H."/>
            <person name="Shin Y.K."/>
            <person name="Lee J.S."/>
        </authorList>
    </citation>
    <scope>NUCLEOTIDE SEQUENCE [LARGE SCALE GENOMIC DNA]</scope>
    <source>
        <strain evidence="3 4">KCTC 39748</strain>
    </source>
</reference>
<feature type="domain" description="AMP-dependent synthetase/ligase" evidence="1">
    <location>
        <begin position="20"/>
        <end position="390"/>
    </location>
</feature>
<dbReference type="Gene3D" id="3.30.300.30">
    <property type="match status" value="1"/>
</dbReference>
<dbReference type="EMBL" id="AP019307">
    <property type="protein sequence ID" value="BBH18443.1"/>
    <property type="molecule type" value="Genomic_DNA"/>
</dbReference>
<sequence>MSPISGTASGTLPGTLPGVLRRAAREFGDRTALVEGDVTLTFSQLHALVQDTARGYLALGLQPGGRVAVWGPNKISWVIAALAATYAGGQLVPLNSRYTAHEASDLIERTAAQIVVVDDGFLGRTLSAELREVSALASVAAVLTFEQIASCAPAGAGAHADAHEMAEVEARADAVRPDDIADILFTSGTTGRSKGVETAHRQTIAAAEVWSAIGQVTAEDRYLVVSPFFHSYGYKVGLIVGLLRGCAIHPAATFEPGELLALIARERITVLPGAPAIFQGLLDHPDFTSTDTSSLRFANTGAASVPVALVERLQTDLSFEMVITAFGMTECCVATMCRPGDANELIATSCGRAVDGLEMRIVDHETGVVLVAGEEGEVQLRGPMVMRGYLDDPEATAEAIDPDGWLRTGDVGVVDADGYLRITDRLKDMYICGGFNVYPAEIEQILARHAGIADVAVIGVPDERLGEIGKAFVVRRPVADPDALLDQAAVIAYAREHLANFKAPRTVAFVDALPRNLAGKVLKNELRSSDD</sequence>
<dbReference type="OrthoDB" id="9803968at2"/>
<keyword evidence="3" id="KW-0436">Ligase</keyword>
<dbReference type="Pfam" id="PF13193">
    <property type="entry name" value="AMP-binding_C"/>
    <property type="match status" value="1"/>
</dbReference>
<dbReference type="InterPro" id="IPR042099">
    <property type="entry name" value="ANL_N_sf"/>
</dbReference>
<dbReference type="Gene3D" id="3.40.50.12780">
    <property type="entry name" value="N-terminal domain of ligase-like"/>
    <property type="match status" value="1"/>
</dbReference>
<evidence type="ECO:0000313" key="3">
    <source>
        <dbReference type="EMBL" id="BBH18443.1"/>
    </source>
</evidence>
<keyword evidence="4" id="KW-1185">Reference proteome</keyword>
<protein>
    <submittedName>
        <fullName evidence="3">3-[(3aS,4S,7aS)-7a-methyl-1,5-dioxo-octahydro-1H-inden-4-yl]propanoyl:CoA ligase</fullName>
    </submittedName>
</protein>
<dbReference type="Proteomes" id="UP000271573">
    <property type="component" value="Chromosome"/>
</dbReference>
<dbReference type="InterPro" id="IPR025110">
    <property type="entry name" value="AMP-bd_C"/>
</dbReference>
<dbReference type="KEGG" id="nbe:Back2_27300"/>
<dbReference type="InterPro" id="IPR020845">
    <property type="entry name" value="AMP-binding_CS"/>
</dbReference>
<dbReference type="InterPro" id="IPR000873">
    <property type="entry name" value="AMP-dep_synth/lig_dom"/>
</dbReference>